<comment type="caution">
    <text evidence="1">The sequence shown here is derived from an EMBL/GenBank/DDBJ whole genome shotgun (WGS) entry which is preliminary data.</text>
</comment>
<gene>
    <name evidence="1" type="ORF">SPELUC_LOCUS12658</name>
</gene>
<accession>A0ACA9Q0S9</accession>
<reference evidence="1" key="1">
    <citation type="submission" date="2021-06" db="EMBL/GenBank/DDBJ databases">
        <authorList>
            <person name="Kallberg Y."/>
            <person name="Tangrot J."/>
            <person name="Rosling A."/>
        </authorList>
    </citation>
    <scope>NUCLEOTIDE SEQUENCE</scope>
    <source>
        <strain evidence="1">28 12/20/2015</strain>
    </source>
</reference>
<dbReference type="Proteomes" id="UP000789366">
    <property type="component" value="Unassembled WGS sequence"/>
</dbReference>
<feature type="non-terminal residue" evidence="1">
    <location>
        <position position="1"/>
    </location>
</feature>
<protein>
    <submittedName>
        <fullName evidence="1">8475_t:CDS:1</fullName>
    </submittedName>
</protein>
<proteinExistence type="predicted"/>
<organism evidence="1 2">
    <name type="scientific">Cetraspora pellucida</name>
    <dbReference type="NCBI Taxonomy" id="1433469"/>
    <lineage>
        <taxon>Eukaryota</taxon>
        <taxon>Fungi</taxon>
        <taxon>Fungi incertae sedis</taxon>
        <taxon>Mucoromycota</taxon>
        <taxon>Glomeromycotina</taxon>
        <taxon>Glomeromycetes</taxon>
        <taxon>Diversisporales</taxon>
        <taxon>Gigasporaceae</taxon>
        <taxon>Cetraspora</taxon>
    </lineage>
</organism>
<name>A0ACA9Q0S9_9GLOM</name>
<sequence length="50" mass="5557">NDSNTSKESMLRRASYNKITIVDNLASKTSHMVVVTSKTILRSTNNSTNK</sequence>
<dbReference type="EMBL" id="CAJVPW010030559">
    <property type="protein sequence ID" value="CAG8724401.1"/>
    <property type="molecule type" value="Genomic_DNA"/>
</dbReference>
<evidence type="ECO:0000313" key="2">
    <source>
        <dbReference type="Proteomes" id="UP000789366"/>
    </source>
</evidence>
<evidence type="ECO:0000313" key="1">
    <source>
        <dbReference type="EMBL" id="CAG8724401.1"/>
    </source>
</evidence>
<keyword evidence="2" id="KW-1185">Reference proteome</keyword>
<feature type="non-terminal residue" evidence="1">
    <location>
        <position position="50"/>
    </location>
</feature>